<proteinExistence type="predicted"/>
<dbReference type="AlphaFoldDB" id="C1FHF7"/>
<dbReference type="GeneID" id="8246833"/>
<dbReference type="KEGG" id="mis:MICPUN_106174"/>
<name>C1FHF7_MICCC</name>
<gene>
    <name evidence="1" type="ORF">MICPUN_106174</name>
</gene>
<dbReference type="EMBL" id="CP001576">
    <property type="protein sequence ID" value="ACO70092.1"/>
    <property type="molecule type" value="Genomic_DNA"/>
</dbReference>
<organism evidence="1 2">
    <name type="scientific">Micromonas commoda (strain RCC299 / NOUM17 / CCMP2709)</name>
    <name type="common">Picoplanktonic green alga</name>
    <dbReference type="NCBI Taxonomy" id="296587"/>
    <lineage>
        <taxon>Eukaryota</taxon>
        <taxon>Viridiplantae</taxon>
        <taxon>Chlorophyta</taxon>
        <taxon>Mamiellophyceae</taxon>
        <taxon>Mamiellales</taxon>
        <taxon>Mamiellaceae</taxon>
        <taxon>Micromonas</taxon>
    </lineage>
</organism>
<reference evidence="1 2" key="1">
    <citation type="journal article" date="2009" name="Science">
        <title>Green evolution and dynamic adaptations revealed by genomes of the marine picoeukaryotes Micromonas.</title>
        <authorList>
            <person name="Worden A.Z."/>
            <person name="Lee J.H."/>
            <person name="Mock T."/>
            <person name="Rouze P."/>
            <person name="Simmons M.P."/>
            <person name="Aerts A.L."/>
            <person name="Allen A.E."/>
            <person name="Cuvelier M.L."/>
            <person name="Derelle E."/>
            <person name="Everett M.V."/>
            <person name="Foulon E."/>
            <person name="Grimwood J."/>
            <person name="Gundlach H."/>
            <person name="Henrissat B."/>
            <person name="Napoli C."/>
            <person name="McDonald S.M."/>
            <person name="Parker M.S."/>
            <person name="Rombauts S."/>
            <person name="Salamov A."/>
            <person name="Von Dassow P."/>
            <person name="Badger J.H."/>
            <person name="Coutinho P.M."/>
            <person name="Demir E."/>
            <person name="Dubchak I."/>
            <person name="Gentemann C."/>
            <person name="Eikrem W."/>
            <person name="Gready J.E."/>
            <person name="John U."/>
            <person name="Lanier W."/>
            <person name="Lindquist E.A."/>
            <person name="Lucas S."/>
            <person name="Mayer K.F."/>
            <person name="Moreau H."/>
            <person name="Not F."/>
            <person name="Otillar R."/>
            <person name="Panaud O."/>
            <person name="Pangilinan J."/>
            <person name="Paulsen I."/>
            <person name="Piegu B."/>
            <person name="Poliakov A."/>
            <person name="Robbens S."/>
            <person name="Schmutz J."/>
            <person name="Toulza E."/>
            <person name="Wyss T."/>
            <person name="Zelensky A."/>
            <person name="Zhou K."/>
            <person name="Armbrust E.V."/>
            <person name="Bhattacharya D."/>
            <person name="Goodenough U.W."/>
            <person name="Van de Peer Y."/>
            <person name="Grigoriev I.V."/>
        </authorList>
    </citation>
    <scope>NUCLEOTIDE SEQUENCE [LARGE SCALE GENOMIC DNA]</scope>
    <source>
        <strain evidence="2">RCC299 / NOUM17</strain>
    </source>
</reference>
<dbReference type="RefSeq" id="XP_002508834.1">
    <property type="nucleotide sequence ID" value="XM_002508788.1"/>
</dbReference>
<protein>
    <submittedName>
        <fullName evidence="1">Uncharacterized protein</fullName>
    </submittedName>
</protein>
<evidence type="ECO:0000313" key="2">
    <source>
        <dbReference type="Proteomes" id="UP000002009"/>
    </source>
</evidence>
<dbReference type="Proteomes" id="UP000002009">
    <property type="component" value="Chromosome 10"/>
</dbReference>
<accession>C1FHF7</accession>
<keyword evidence="2" id="KW-1185">Reference proteome</keyword>
<sequence length="248" mass="26861">MFDIHGDGLVGVRVNTSSNITLLIISTSAQSISDVNASAERALQTLLKLKVTDPVMVVDQQGFPQTFVPQEYPLGVVTNIVRDLGGILTTKQKGDSVLATIPARTNGAGRGRSLKNDNVPLSNLLEGLANGGGKNGKPEVGLFQAKRRKDRLKPFKFGPSELAELAVGLRAYVTAKRETSAPVTSWSNLLARKWPREYALAKQAAGFKCTAQKVREAIDANLLNRYGSVWQWRGGWPAEAEKYPACSI</sequence>
<evidence type="ECO:0000313" key="1">
    <source>
        <dbReference type="EMBL" id="ACO70092.1"/>
    </source>
</evidence>
<dbReference type="InParanoid" id="C1FHF7"/>